<gene>
    <name evidence="2" type="ORF">H310_08132</name>
</gene>
<feature type="compositionally biased region" description="Polar residues" evidence="1">
    <location>
        <begin position="108"/>
        <end position="122"/>
    </location>
</feature>
<dbReference type="GeneID" id="20085182"/>
<dbReference type="RefSeq" id="XP_008871996.1">
    <property type="nucleotide sequence ID" value="XM_008873774.1"/>
</dbReference>
<feature type="compositionally biased region" description="Basic residues" evidence="1">
    <location>
        <begin position="7"/>
        <end position="29"/>
    </location>
</feature>
<protein>
    <submittedName>
        <fullName evidence="2">Uncharacterized protein</fullName>
    </submittedName>
</protein>
<dbReference type="AlphaFoldDB" id="A0A024TZ70"/>
<name>A0A024TZ70_9STRA</name>
<evidence type="ECO:0000313" key="2">
    <source>
        <dbReference type="EMBL" id="ETV99440.1"/>
    </source>
</evidence>
<organism evidence="2">
    <name type="scientific">Aphanomyces invadans</name>
    <dbReference type="NCBI Taxonomy" id="157072"/>
    <lineage>
        <taxon>Eukaryota</taxon>
        <taxon>Sar</taxon>
        <taxon>Stramenopiles</taxon>
        <taxon>Oomycota</taxon>
        <taxon>Saprolegniomycetes</taxon>
        <taxon>Saprolegniales</taxon>
        <taxon>Verrucalvaceae</taxon>
        <taxon>Aphanomyces</taxon>
    </lineage>
</organism>
<dbReference type="EMBL" id="KI913967">
    <property type="protein sequence ID" value="ETV99440.1"/>
    <property type="molecule type" value="Genomic_DNA"/>
</dbReference>
<feature type="region of interest" description="Disordered" evidence="1">
    <location>
        <begin position="1"/>
        <end position="122"/>
    </location>
</feature>
<dbReference type="OrthoDB" id="78026at2759"/>
<evidence type="ECO:0000256" key="1">
    <source>
        <dbReference type="SAM" id="MobiDB-lite"/>
    </source>
</evidence>
<dbReference type="VEuPathDB" id="FungiDB:H310_08132"/>
<feature type="compositionally biased region" description="Basic residues" evidence="1">
    <location>
        <begin position="40"/>
        <end position="50"/>
    </location>
</feature>
<sequence length="212" mass="23090">MAAGGGSKHKGKQNTKPVAKKKVHAKPAAKKGQPFASLSKQHKQPQHQPKKQQPSGSGAKKQLTKEQEAVRQQRLQEQRSFEERMRSLKNPPQPKPMPSFVLAPPTFTLPSSTGSSRQPSGFQTYIEPLLAKDAPVEPSGPRVQPVVTRPKNVFAVLDVHDDADEPAQVVNPFTMRPATFQVPGQSMFRVAPSSFQVPAPVPAVLGNDDDDL</sequence>
<reference evidence="2" key="1">
    <citation type="submission" date="2013-12" db="EMBL/GenBank/DDBJ databases">
        <title>The Genome Sequence of Aphanomyces invadans NJM9701.</title>
        <authorList>
            <consortium name="The Broad Institute Genomics Platform"/>
            <person name="Russ C."/>
            <person name="Tyler B."/>
            <person name="van West P."/>
            <person name="Dieguez-Uribeondo J."/>
            <person name="Young S.K."/>
            <person name="Zeng Q."/>
            <person name="Gargeya S."/>
            <person name="Fitzgerald M."/>
            <person name="Abouelleil A."/>
            <person name="Alvarado L."/>
            <person name="Chapman S.B."/>
            <person name="Gainer-Dewar J."/>
            <person name="Goldberg J."/>
            <person name="Griggs A."/>
            <person name="Gujja S."/>
            <person name="Hansen M."/>
            <person name="Howarth C."/>
            <person name="Imamovic A."/>
            <person name="Ireland A."/>
            <person name="Larimer J."/>
            <person name="McCowan C."/>
            <person name="Murphy C."/>
            <person name="Pearson M."/>
            <person name="Poon T.W."/>
            <person name="Priest M."/>
            <person name="Roberts A."/>
            <person name="Saif S."/>
            <person name="Shea T."/>
            <person name="Sykes S."/>
            <person name="Wortman J."/>
            <person name="Nusbaum C."/>
            <person name="Birren B."/>
        </authorList>
    </citation>
    <scope>NUCLEOTIDE SEQUENCE [LARGE SCALE GENOMIC DNA]</scope>
    <source>
        <strain evidence="2">NJM9701</strain>
    </source>
</reference>
<proteinExistence type="predicted"/>
<feature type="compositionally biased region" description="Basic and acidic residues" evidence="1">
    <location>
        <begin position="63"/>
        <end position="86"/>
    </location>
</feature>
<dbReference type="STRING" id="157072.A0A024TZ70"/>
<accession>A0A024TZ70</accession>
<dbReference type="eggNOG" id="ENOG502SXSM">
    <property type="taxonomic scope" value="Eukaryota"/>
</dbReference>